<keyword evidence="2" id="KW-0418">Kinase</keyword>
<keyword evidence="2" id="KW-0808">Transferase</keyword>
<evidence type="ECO:0000256" key="1">
    <source>
        <dbReference type="SAM" id="MobiDB-lite"/>
    </source>
</evidence>
<proteinExistence type="predicted"/>
<name>A0A1C8C9K8_9HYPH</name>
<reference evidence="2" key="1">
    <citation type="submission" date="2013-09" db="EMBL/GenBank/DDBJ databases">
        <title>Variation of 23S-5S rDNA sequences of Candidatus Liberibacter asiaticus, Candidatus Liberibacter africanus and Candidatus Liberibacter americanus strains.</title>
        <authorList>
            <person name="Liao H."/>
            <person name="Li Y."/>
            <person name="Chen C."/>
            <person name="Yang L."/>
            <person name="Xu N."/>
            <person name="Huang H."/>
            <person name="Wang X."/>
        </authorList>
    </citation>
    <scope>NUCLEOTIDE SEQUENCE</scope>
</reference>
<sequence>MLSAVILSVFSYPAMLLEKQQVHQRYVHPGPLVLGKDPVNIPTPTADRDRTVSRRSEPSSRTALIGEQPNPWDLLQPQDAMSRHRGAKQPRRYGLLGVISLLSPAYLLSVERWPFHSEPPDHYDRLSSLLDLSVSQSGRLMPLHSTSDSRPL</sequence>
<accession>A0A1C8C9K8</accession>
<feature type="compositionally biased region" description="Basic and acidic residues" evidence="1">
    <location>
        <begin position="46"/>
        <end position="58"/>
    </location>
</feature>
<dbReference type="AntiFam" id="ANF00005">
    <property type="entry name" value="Antisense to 23S rRNA"/>
</dbReference>
<organism evidence="2">
    <name type="scientific">Candidatus Liberibacter americanus</name>
    <dbReference type="NCBI Taxonomy" id="309868"/>
    <lineage>
        <taxon>Bacteria</taxon>
        <taxon>Pseudomonadati</taxon>
        <taxon>Pseudomonadota</taxon>
        <taxon>Alphaproteobacteria</taxon>
        <taxon>Hyphomicrobiales</taxon>
        <taxon>Rhizobiaceae</taxon>
        <taxon>Liberibacter</taxon>
    </lineage>
</organism>
<dbReference type="GO" id="GO:0016301">
    <property type="term" value="F:kinase activity"/>
    <property type="evidence" value="ECO:0007669"/>
    <property type="project" value="UniProtKB-KW"/>
</dbReference>
<feature type="region of interest" description="Disordered" evidence="1">
    <location>
        <begin position="37"/>
        <end position="76"/>
    </location>
</feature>
<protein>
    <submittedName>
        <fullName evidence="2">Glycerol kinase</fullName>
    </submittedName>
</protein>
<dbReference type="AlphaFoldDB" id="A0A1C8C9K8"/>
<dbReference type="EMBL" id="KF712522">
    <property type="protein sequence ID" value="AIQ77642.1"/>
    <property type="molecule type" value="Genomic_DNA"/>
</dbReference>
<gene>
    <name evidence="2" type="primary">glpK</name>
</gene>
<evidence type="ECO:0000313" key="2">
    <source>
        <dbReference type="EMBL" id="AIQ77642.1"/>
    </source>
</evidence>